<protein>
    <submittedName>
        <fullName evidence="1">Uncharacterized protein</fullName>
    </submittedName>
</protein>
<sequence>MSMYVLGLAGELRPQGIAVNALWPLTFIETAALRIADAGGEGTRRSRSPAIMADAAHHILSRPAAEFSGNFCLDELLLRRAGVVDFDCYNTVPGTRLEDLTPDLFLCPSQLEELARLRKQQAGPALP</sequence>
<evidence type="ECO:0000313" key="2">
    <source>
        <dbReference type="Proteomes" id="UP001140234"/>
    </source>
</evidence>
<keyword evidence="2" id="KW-1185">Reference proteome</keyword>
<gene>
    <name evidence="1" type="ORF">IWQ57_006113</name>
</gene>
<dbReference type="EMBL" id="JANBUJ010003290">
    <property type="protein sequence ID" value="KAJ2761193.1"/>
    <property type="molecule type" value="Genomic_DNA"/>
</dbReference>
<organism evidence="1 2">
    <name type="scientific">Coemansia nantahalensis</name>
    <dbReference type="NCBI Taxonomy" id="2789366"/>
    <lineage>
        <taxon>Eukaryota</taxon>
        <taxon>Fungi</taxon>
        <taxon>Fungi incertae sedis</taxon>
        <taxon>Zoopagomycota</taxon>
        <taxon>Kickxellomycotina</taxon>
        <taxon>Kickxellomycetes</taxon>
        <taxon>Kickxellales</taxon>
        <taxon>Kickxellaceae</taxon>
        <taxon>Coemansia</taxon>
    </lineage>
</organism>
<name>A0ACC1JL68_9FUNG</name>
<dbReference type="Proteomes" id="UP001140234">
    <property type="component" value="Unassembled WGS sequence"/>
</dbReference>
<reference evidence="1" key="1">
    <citation type="submission" date="2022-07" db="EMBL/GenBank/DDBJ databases">
        <title>Phylogenomic reconstructions and comparative analyses of Kickxellomycotina fungi.</title>
        <authorList>
            <person name="Reynolds N.K."/>
            <person name="Stajich J.E."/>
            <person name="Barry K."/>
            <person name="Grigoriev I.V."/>
            <person name="Crous P."/>
            <person name="Smith M.E."/>
        </authorList>
    </citation>
    <scope>NUCLEOTIDE SEQUENCE</scope>
    <source>
        <strain evidence="1">CBS 109366</strain>
    </source>
</reference>
<proteinExistence type="predicted"/>
<evidence type="ECO:0000313" key="1">
    <source>
        <dbReference type="EMBL" id="KAJ2761193.1"/>
    </source>
</evidence>
<accession>A0ACC1JL68</accession>
<comment type="caution">
    <text evidence="1">The sequence shown here is derived from an EMBL/GenBank/DDBJ whole genome shotgun (WGS) entry which is preliminary data.</text>
</comment>